<dbReference type="AlphaFoldDB" id="A0A6J8CYV4"/>
<protein>
    <submittedName>
        <fullName evidence="1">Uncharacterized protein</fullName>
    </submittedName>
</protein>
<evidence type="ECO:0000313" key="2">
    <source>
        <dbReference type="Proteomes" id="UP000507470"/>
    </source>
</evidence>
<gene>
    <name evidence="1" type="ORF">MCOR_34884</name>
</gene>
<proteinExistence type="predicted"/>
<dbReference type="OrthoDB" id="6078430at2759"/>
<reference evidence="1 2" key="1">
    <citation type="submission" date="2020-06" db="EMBL/GenBank/DDBJ databases">
        <authorList>
            <person name="Li R."/>
            <person name="Bekaert M."/>
        </authorList>
    </citation>
    <scope>NUCLEOTIDE SEQUENCE [LARGE SCALE GENOMIC DNA]</scope>
    <source>
        <strain evidence="2">wild</strain>
    </source>
</reference>
<keyword evidence="2" id="KW-1185">Reference proteome</keyword>
<organism evidence="1 2">
    <name type="scientific">Mytilus coruscus</name>
    <name type="common">Sea mussel</name>
    <dbReference type="NCBI Taxonomy" id="42192"/>
    <lineage>
        <taxon>Eukaryota</taxon>
        <taxon>Metazoa</taxon>
        <taxon>Spiralia</taxon>
        <taxon>Lophotrochozoa</taxon>
        <taxon>Mollusca</taxon>
        <taxon>Bivalvia</taxon>
        <taxon>Autobranchia</taxon>
        <taxon>Pteriomorphia</taxon>
        <taxon>Mytilida</taxon>
        <taxon>Mytiloidea</taxon>
        <taxon>Mytilidae</taxon>
        <taxon>Mytilinae</taxon>
        <taxon>Mytilus</taxon>
    </lineage>
</organism>
<sequence>MTYYLHISANELRNCKHESVITCNFNKALIPTHVQQCTFGFFNNDINQVSQFCDFRFLKNRLTHDIIELSSTSVLVYQSNSLALHCPGKQTTLPGCKFCVIHLPCKCSLSTVSLYLPPRLVNCYNKTSELSVFHSINLAVLQEFFNENKLRSILGGSLFSNQISMTIPDFTFYSHYMSIISAADHEVHLSLTNRLTMKTVQIPDSVSIGYFTRRKLNKILMQSFNAYVLVTHPRFATVLNPASFGT</sequence>
<evidence type="ECO:0000313" key="1">
    <source>
        <dbReference type="EMBL" id="CAC5400729.1"/>
    </source>
</evidence>
<dbReference type="EMBL" id="CACVKT020006298">
    <property type="protein sequence ID" value="CAC5400729.1"/>
    <property type="molecule type" value="Genomic_DNA"/>
</dbReference>
<dbReference type="Proteomes" id="UP000507470">
    <property type="component" value="Unassembled WGS sequence"/>
</dbReference>
<accession>A0A6J8CYV4</accession>
<name>A0A6J8CYV4_MYTCO</name>